<dbReference type="Pfam" id="PF20974">
    <property type="entry name" value="tRNA-synt_1c_C2"/>
    <property type="match status" value="1"/>
</dbReference>
<dbReference type="PANTHER" id="PTHR43097:SF5">
    <property type="entry name" value="GLUTAMATE--TRNA LIGASE"/>
    <property type="match status" value="1"/>
</dbReference>
<dbReference type="FunFam" id="3.90.800.10:FF:000001">
    <property type="entry name" value="Glutamine--tRNA ligase"/>
    <property type="match status" value="1"/>
</dbReference>
<dbReference type="Pfam" id="PF03950">
    <property type="entry name" value="tRNA-synt_1c_C"/>
    <property type="match status" value="1"/>
</dbReference>
<dbReference type="InterPro" id="IPR020056">
    <property type="entry name" value="Rbsml_bL25/Gln-tRNA_synth_N"/>
</dbReference>
<keyword evidence="4 9" id="KW-0547">Nucleotide-binding</keyword>
<evidence type="ECO:0000256" key="10">
    <source>
        <dbReference type="SAM" id="MobiDB-lite"/>
    </source>
</evidence>
<dbReference type="Proteomes" id="UP000662373">
    <property type="component" value="Unassembled WGS sequence"/>
</dbReference>
<feature type="domain" description="Glutamyl/glutaminyl-tRNA synthetase class Ib anti-codon binding" evidence="12">
    <location>
        <begin position="341"/>
        <end position="440"/>
    </location>
</feature>
<feature type="compositionally biased region" description="Low complexity" evidence="10">
    <location>
        <begin position="557"/>
        <end position="571"/>
    </location>
</feature>
<feature type="domain" description="tRNA synthetases class I (E and Q) anti-codon binding" evidence="13">
    <location>
        <begin position="451"/>
        <end position="525"/>
    </location>
</feature>
<evidence type="ECO:0000313" key="14">
    <source>
        <dbReference type="EMBL" id="MBJ7879653.1"/>
    </source>
</evidence>
<feature type="region of interest" description="Disordered" evidence="10">
    <location>
        <begin position="126"/>
        <end position="145"/>
    </location>
</feature>
<keyword evidence="7 9" id="KW-0030">Aminoacyl-tRNA synthetase</keyword>
<dbReference type="RefSeq" id="WP_199597110.1">
    <property type="nucleotide sequence ID" value="NZ_JAEHJZ010000004.1"/>
</dbReference>
<dbReference type="Gene3D" id="3.90.800.10">
    <property type="entry name" value="Glutamyl-tRNA Synthetase, Domain 3"/>
    <property type="match status" value="1"/>
</dbReference>
<sequence>MSEESKSLNFIEHIIEEDLANGMSKDDLRFRFPPEPNGYLHIGHIKAIGISFGLGEKYNAPVNLRFDDTNPAKEEQEYVDAIKEDISWLGYTWADEVYSSDYFQQLYDWAVQLIKDGKAYVDSQSSEAMAEQKGTPTQPGIDGPYRNRSVEENLALFEKMKNGDCEEGSHVLRAKIDMKHTNMLMRDPIMYRVLKKHHHRTGNDWCIYPMYDWTHGESDYLERVSHSLCSLEFKPHRELYDWFLDQVVESDEIRPKQREFARLNLSYTIMSKRKLLKLVEEKIVSGWDDPRMPTISGLRRRGYTPNAIRKFVETVGVAKRDNVIDVALLEFCIREDLNKTAPRVMAVLDPVKLVITNYPEGKEEWLEAENNQEDEGMGFRKIPFSRELYIERDDFKEEAGSKYFRLTLGKQVRLKNAYIIKGESVVKDADGTIIEIHCTYTEDTSIKVKGTLHWVSIKYAVKAEVREYDRLFMDASPDAHAEKDFMEFLNPESLKVISAYVEPSLKDAKVGERYQFQRLGYFNVDKDSTAENLVFNKTVGLRDSWTKESNTAKTEQKNTPQQSKPKNNQPQRKAIDIIQQLGKKYTNLPEEKQLKTKAEIQELAKNVSYDDLQPWFNTAAKKVGTRIATMITLGVLLEQGLERNEDIEAFIALGLDDKNEALSAEAKAL</sequence>
<dbReference type="InterPro" id="IPR020061">
    <property type="entry name" value="Glu_tRNA_lig_a-bdl"/>
</dbReference>
<evidence type="ECO:0000256" key="4">
    <source>
        <dbReference type="ARBA" id="ARBA00022741"/>
    </source>
</evidence>
<dbReference type="GO" id="GO:0004819">
    <property type="term" value="F:glutamine-tRNA ligase activity"/>
    <property type="evidence" value="ECO:0007669"/>
    <property type="project" value="UniProtKB-UniRule"/>
</dbReference>
<dbReference type="NCBIfam" id="NF011291">
    <property type="entry name" value="PRK14703.1"/>
    <property type="match status" value="1"/>
</dbReference>
<dbReference type="InterPro" id="IPR011035">
    <property type="entry name" value="Ribosomal_bL25/Gln-tRNA_synth"/>
</dbReference>
<dbReference type="InterPro" id="IPR020059">
    <property type="entry name" value="Glu/Gln-tRNA-synth_Ib_codon-bd"/>
</dbReference>
<reference evidence="14 15" key="1">
    <citation type="submission" date="2020-09" db="EMBL/GenBank/DDBJ databases">
        <title>Draft genome of Gelidibacter salicanalis PAMC21136.</title>
        <authorList>
            <person name="Park H."/>
        </authorList>
    </citation>
    <scope>NUCLEOTIDE SEQUENCE [LARGE SCALE GENOMIC DNA]</scope>
    <source>
        <strain evidence="14 15">PAMC21136</strain>
    </source>
</reference>
<keyword evidence="3 9" id="KW-0436">Ligase</keyword>
<evidence type="ECO:0000259" key="12">
    <source>
        <dbReference type="Pfam" id="PF03950"/>
    </source>
</evidence>
<dbReference type="SUPFAM" id="SSF52374">
    <property type="entry name" value="Nucleotidylyl transferase"/>
    <property type="match status" value="1"/>
</dbReference>
<dbReference type="NCBIfam" id="TIGR00440">
    <property type="entry name" value="glnS"/>
    <property type="match status" value="1"/>
</dbReference>
<dbReference type="FunFam" id="2.40.240.10:FF:000007">
    <property type="entry name" value="Glutamine--tRNA ligase"/>
    <property type="match status" value="1"/>
</dbReference>
<gene>
    <name evidence="14" type="ORF">JEM65_03150</name>
</gene>
<dbReference type="Gene3D" id="1.10.1160.10">
    <property type="entry name" value="Glutamyl-trna Synthetase, Domain 2"/>
    <property type="match status" value="1"/>
</dbReference>
<protein>
    <recommendedName>
        <fullName evidence="8">Glutamine--tRNA ligase</fullName>
        <ecNumber evidence="8">6.1.1.18</ecNumber>
    </recommendedName>
</protein>
<evidence type="ECO:0000259" key="13">
    <source>
        <dbReference type="Pfam" id="PF20974"/>
    </source>
</evidence>
<dbReference type="InterPro" id="IPR050132">
    <property type="entry name" value="Gln/Glu-tRNA_Ligase"/>
</dbReference>
<keyword evidence="6 9" id="KW-0648">Protein biosynthesis</keyword>
<dbReference type="EC" id="6.1.1.18" evidence="8"/>
<proteinExistence type="inferred from homology"/>
<comment type="similarity">
    <text evidence="1 9">Belongs to the class-I aminoacyl-tRNA synthetase family.</text>
</comment>
<feature type="region of interest" description="Disordered" evidence="10">
    <location>
        <begin position="546"/>
        <end position="573"/>
    </location>
</feature>
<dbReference type="EMBL" id="JAEHJZ010000004">
    <property type="protein sequence ID" value="MBJ7879653.1"/>
    <property type="molecule type" value="Genomic_DNA"/>
</dbReference>
<dbReference type="FunFam" id="1.10.1160.10:FF:000001">
    <property type="entry name" value="Glutamine--tRNA ligase"/>
    <property type="match status" value="1"/>
</dbReference>
<keyword evidence="15" id="KW-1185">Reference proteome</keyword>
<dbReference type="Gene3D" id="3.40.50.620">
    <property type="entry name" value="HUPs"/>
    <property type="match status" value="1"/>
</dbReference>
<name>A0A934KT39_9FLAO</name>
<dbReference type="InterPro" id="IPR049437">
    <property type="entry name" value="tRNA-synt_1c_C2"/>
</dbReference>
<dbReference type="InterPro" id="IPR004514">
    <property type="entry name" value="Gln-tRNA-synth"/>
</dbReference>
<dbReference type="PANTHER" id="PTHR43097">
    <property type="entry name" value="GLUTAMINE-TRNA LIGASE"/>
    <property type="match status" value="1"/>
</dbReference>
<evidence type="ECO:0000256" key="3">
    <source>
        <dbReference type="ARBA" id="ARBA00022598"/>
    </source>
</evidence>
<dbReference type="GO" id="GO:0006425">
    <property type="term" value="P:glutaminyl-tRNA aminoacylation"/>
    <property type="evidence" value="ECO:0007669"/>
    <property type="project" value="UniProtKB-UniRule"/>
</dbReference>
<accession>A0A934KT39</accession>
<evidence type="ECO:0000256" key="8">
    <source>
        <dbReference type="NCBIfam" id="TIGR00440"/>
    </source>
</evidence>
<keyword evidence="5 9" id="KW-0067">ATP-binding</keyword>
<dbReference type="PROSITE" id="PS00178">
    <property type="entry name" value="AA_TRNA_LIGASE_I"/>
    <property type="match status" value="1"/>
</dbReference>
<evidence type="ECO:0000256" key="5">
    <source>
        <dbReference type="ARBA" id="ARBA00022840"/>
    </source>
</evidence>
<evidence type="ECO:0000256" key="9">
    <source>
        <dbReference type="RuleBase" id="RU363037"/>
    </source>
</evidence>
<dbReference type="SUPFAM" id="SSF50715">
    <property type="entry name" value="Ribosomal protein L25-like"/>
    <property type="match status" value="1"/>
</dbReference>
<dbReference type="GO" id="GO:0005829">
    <property type="term" value="C:cytosol"/>
    <property type="evidence" value="ECO:0007669"/>
    <property type="project" value="TreeGrafter"/>
</dbReference>
<evidence type="ECO:0000313" key="15">
    <source>
        <dbReference type="Proteomes" id="UP000662373"/>
    </source>
</evidence>
<dbReference type="FunFam" id="3.40.50.620:FF:000037">
    <property type="entry name" value="Glutamine--tRNA ligase cytoplasmic"/>
    <property type="match status" value="1"/>
</dbReference>
<dbReference type="AlphaFoldDB" id="A0A934KT39"/>
<feature type="domain" description="Glutamyl/glutaminyl-tRNA synthetase class Ib catalytic" evidence="11">
    <location>
        <begin position="28"/>
        <end position="338"/>
    </location>
</feature>
<organism evidence="14 15">
    <name type="scientific">Gelidibacter salicanalis</name>
    <dbReference type="NCBI Taxonomy" id="291193"/>
    <lineage>
        <taxon>Bacteria</taxon>
        <taxon>Pseudomonadati</taxon>
        <taxon>Bacteroidota</taxon>
        <taxon>Flavobacteriia</taxon>
        <taxon>Flavobacteriales</taxon>
        <taxon>Flavobacteriaceae</taxon>
        <taxon>Gelidibacter</taxon>
    </lineage>
</organism>
<dbReference type="InterPro" id="IPR001412">
    <property type="entry name" value="aa-tRNA-synth_I_CS"/>
</dbReference>
<evidence type="ECO:0000256" key="2">
    <source>
        <dbReference type="ARBA" id="ARBA00022490"/>
    </source>
</evidence>
<comment type="caution">
    <text evidence="14">The sequence shown here is derived from an EMBL/GenBank/DDBJ whole genome shotgun (WGS) entry which is preliminary data.</text>
</comment>
<dbReference type="InterPro" id="IPR020058">
    <property type="entry name" value="Glu/Gln-tRNA-synth_Ib_cat-dom"/>
</dbReference>
<evidence type="ECO:0000256" key="1">
    <source>
        <dbReference type="ARBA" id="ARBA00005594"/>
    </source>
</evidence>
<evidence type="ECO:0000256" key="7">
    <source>
        <dbReference type="ARBA" id="ARBA00023146"/>
    </source>
</evidence>
<dbReference type="GO" id="GO:0005524">
    <property type="term" value="F:ATP binding"/>
    <property type="evidence" value="ECO:0007669"/>
    <property type="project" value="UniProtKB-KW"/>
</dbReference>
<evidence type="ECO:0000259" key="11">
    <source>
        <dbReference type="Pfam" id="PF00749"/>
    </source>
</evidence>
<dbReference type="Pfam" id="PF00749">
    <property type="entry name" value="tRNA-synt_1c"/>
    <property type="match status" value="1"/>
</dbReference>
<dbReference type="InterPro" id="IPR014729">
    <property type="entry name" value="Rossmann-like_a/b/a_fold"/>
</dbReference>
<dbReference type="Gene3D" id="2.40.240.10">
    <property type="entry name" value="Ribosomal Protein L25, Chain P"/>
    <property type="match status" value="2"/>
</dbReference>
<evidence type="ECO:0000256" key="6">
    <source>
        <dbReference type="ARBA" id="ARBA00022917"/>
    </source>
</evidence>
<keyword evidence="2" id="KW-0963">Cytoplasm</keyword>